<evidence type="ECO:0000256" key="9">
    <source>
        <dbReference type="ARBA" id="ARBA00023065"/>
    </source>
</evidence>
<sequence length="521" mass="54384">MNGVQTSLGATSGTAIAFFLVFISATLAITGWAARKTKTTSEFFAAGGNVSGLQNGFALAGDYMSAASFLGIAGLVATSGFDGLIYSVGWLVGWPVVTFLIAEPLRNLGKYTFADVVAYRLKKKPVRIAAAIGGLTVICFYLIAQMVGAGNLIKMMFGLQYETALLIVGTVMLLYVLFGGMIATTWVQIVKAVLLLGGATLLALLSLVPFGMNPLALFAKAAETYGPEVLAPGKLVSSPLEAVSLGLALMFGTAGLPHILMRFYTVPDAKAARSSVFYATGFIGFFYLVTFILGFGASVHVGRAAITSVDKGGNMAALLLAEAVGGRPFLGFISAVAFATILAVVAGLTLSGAAALAHDLWVGVIRHGQADEKEQLKVARVATIVLALMAMGLGLLFKGQNVAFMVGLAFAVAASSNFPVLLLSITWRKFTTRGAVSAIVAGVVSALVLIWMSPTIQVDLLKNPTAMLSLKNPGIITVPLSFVVGIVVSLLFPEPEAEAKYAEVERRMHLGAEDAEPAPAE</sequence>
<feature type="transmembrane region" description="Helical" evidence="12">
    <location>
        <begin position="55"/>
        <end position="77"/>
    </location>
</feature>
<feature type="transmembrane region" description="Helical" evidence="12">
    <location>
        <begin position="126"/>
        <end position="144"/>
    </location>
</feature>
<dbReference type="PANTHER" id="PTHR48086:SF6">
    <property type="entry name" value="CATION_ACETATE SYMPORTER ACTP"/>
    <property type="match status" value="1"/>
</dbReference>
<dbReference type="InterPro" id="IPR001734">
    <property type="entry name" value="Na/solute_symporter"/>
</dbReference>
<dbReference type="Gene3D" id="1.20.1730.10">
    <property type="entry name" value="Sodium/glucose cotransporter"/>
    <property type="match status" value="1"/>
</dbReference>
<feature type="transmembrane region" description="Helical" evidence="12">
    <location>
        <begin position="83"/>
        <end position="105"/>
    </location>
</feature>
<dbReference type="AlphaFoldDB" id="A0A4U1JF33"/>
<evidence type="ECO:0000313" key="13">
    <source>
        <dbReference type="EMBL" id="TKD09787.1"/>
    </source>
</evidence>
<protein>
    <submittedName>
        <fullName evidence="13">Cation/acetate symporter ActP</fullName>
    </submittedName>
</protein>
<evidence type="ECO:0000256" key="12">
    <source>
        <dbReference type="SAM" id="Phobius"/>
    </source>
</evidence>
<dbReference type="GO" id="GO:0015123">
    <property type="term" value="F:acetate transmembrane transporter activity"/>
    <property type="evidence" value="ECO:0007669"/>
    <property type="project" value="TreeGrafter"/>
</dbReference>
<dbReference type="InterPro" id="IPR050277">
    <property type="entry name" value="Sodium:Solute_Symporter"/>
</dbReference>
<keyword evidence="8" id="KW-0915">Sodium</keyword>
<dbReference type="GO" id="GO:0015293">
    <property type="term" value="F:symporter activity"/>
    <property type="evidence" value="ECO:0007669"/>
    <property type="project" value="UniProtKB-KW"/>
</dbReference>
<evidence type="ECO:0000256" key="4">
    <source>
        <dbReference type="ARBA" id="ARBA00022475"/>
    </source>
</evidence>
<dbReference type="GO" id="GO:0005886">
    <property type="term" value="C:plasma membrane"/>
    <property type="evidence" value="ECO:0007669"/>
    <property type="project" value="UniProtKB-SubCell"/>
</dbReference>
<reference evidence="13 14" key="1">
    <citation type="submission" date="2019-04" db="EMBL/GenBank/DDBJ databases">
        <authorList>
            <person name="Li Y."/>
            <person name="Wang J."/>
        </authorList>
    </citation>
    <scope>NUCLEOTIDE SEQUENCE [LARGE SCALE GENOMIC DNA]</scope>
    <source>
        <strain evidence="13 14">DSM 14668</strain>
    </source>
</reference>
<evidence type="ECO:0000256" key="10">
    <source>
        <dbReference type="ARBA" id="ARBA00023136"/>
    </source>
</evidence>
<evidence type="ECO:0000256" key="11">
    <source>
        <dbReference type="RuleBase" id="RU362091"/>
    </source>
</evidence>
<evidence type="ECO:0000256" key="6">
    <source>
        <dbReference type="ARBA" id="ARBA00022847"/>
    </source>
</evidence>
<dbReference type="InterPro" id="IPR038377">
    <property type="entry name" value="Na/Glc_symporter_sf"/>
</dbReference>
<keyword evidence="7 12" id="KW-1133">Transmembrane helix</keyword>
<name>A0A4U1JF33_9BACT</name>
<dbReference type="PROSITE" id="PS00456">
    <property type="entry name" value="NA_SOLUT_SYMP_1"/>
    <property type="match status" value="1"/>
</dbReference>
<keyword evidence="14" id="KW-1185">Reference proteome</keyword>
<feature type="transmembrane region" description="Helical" evidence="12">
    <location>
        <begin position="193"/>
        <end position="212"/>
    </location>
</feature>
<dbReference type="InterPro" id="IPR018212">
    <property type="entry name" value="Na/solute_symporter_CS"/>
</dbReference>
<evidence type="ECO:0000256" key="2">
    <source>
        <dbReference type="ARBA" id="ARBA00006434"/>
    </source>
</evidence>
<dbReference type="RefSeq" id="WP_136929010.1">
    <property type="nucleotide sequence ID" value="NZ_SSMQ01000009.1"/>
</dbReference>
<dbReference type="GO" id="GO:0006811">
    <property type="term" value="P:monoatomic ion transport"/>
    <property type="evidence" value="ECO:0007669"/>
    <property type="project" value="UniProtKB-KW"/>
</dbReference>
<proteinExistence type="inferred from homology"/>
<dbReference type="CDD" id="cd11480">
    <property type="entry name" value="SLC5sbd_u4"/>
    <property type="match status" value="1"/>
</dbReference>
<evidence type="ECO:0000256" key="8">
    <source>
        <dbReference type="ARBA" id="ARBA00023053"/>
    </source>
</evidence>
<dbReference type="EMBL" id="SSMQ01000009">
    <property type="protein sequence ID" value="TKD09787.1"/>
    <property type="molecule type" value="Genomic_DNA"/>
</dbReference>
<feature type="transmembrane region" description="Helical" evidence="12">
    <location>
        <begin position="435"/>
        <end position="454"/>
    </location>
</feature>
<feature type="transmembrane region" description="Helical" evidence="12">
    <location>
        <begin position="378"/>
        <end position="397"/>
    </location>
</feature>
<feature type="transmembrane region" description="Helical" evidence="12">
    <location>
        <begin position="276"/>
        <end position="297"/>
    </location>
</feature>
<dbReference type="PROSITE" id="PS50283">
    <property type="entry name" value="NA_SOLUT_SYMP_3"/>
    <property type="match status" value="1"/>
</dbReference>
<feature type="transmembrane region" description="Helical" evidence="12">
    <location>
        <begin position="15"/>
        <end position="34"/>
    </location>
</feature>
<dbReference type="PANTHER" id="PTHR48086">
    <property type="entry name" value="SODIUM/PROLINE SYMPORTER-RELATED"/>
    <property type="match status" value="1"/>
</dbReference>
<evidence type="ECO:0000256" key="7">
    <source>
        <dbReference type="ARBA" id="ARBA00022989"/>
    </source>
</evidence>
<keyword evidence="10 12" id="KW-0472">Membrane</keyword>
<comment type="similarity">
    <text evidence="2 11">Belongs to the sodium:solute symporter (SSF) (TC 2.A.21) family.</text>
</comment>
<comment type="caution">
    <text evidence="13">The sequence shown here is derived from an EMBL/GenBank/DDBJ whole genome shotgun (WGS) entry which is preliminary data.</text>
</comment>
<gene>
    <name evidence="13" type="primary">actP</name>
    <name evidence="13" type="ORF">E8A74_11555</name>
</gene>
<feature type="transmembrane region" description="Helical" evidence="12">
    <location>
        <begin position="474"/>
        <end position="492"/>
    </location>
</feature>
<dbReference type="GO" id="GO:0006847">
    <property type="term" value="P:plasma membrane acetate transport"/>
    <property type="evidence" value="ECO:0007669"/>
    <property type="project" value="TreeGrafter"/>
</dbReference>
<keyword evidence="5 12" id="KW-0812">Transmembrane</keyword>
<dbReference type="PROSITE" id="PS00457">
    <property type="entry name" value="NA_SOLUT_SYMP_2"/>
    <property type="match status" value="1"/>
</dbReference>
<feature type="transmembrane region" description="Helical" evidence="12">
    <location>
        <begin position="329"/>
        <end position="357"/>
    </location>
</feature>
<feature type="transmembrane region" description="Helical" evidence="12">
    <location>
        <begin position="242"/>
        <end position="264"/>
    </location>
</feature>
<dbReference type="Pfam" id="PF00474">
    <property type="entry name" value="SSF"/>
    <property type="match status" value="1"/>
</dbReference>
<keyword evidence="4" id="KW-1003">Cell membrane</keyword>
<evidence type="ECO:0000313" key="14">
    <source>
        <dbReference type="Proteomes" id="UP000309215"/>
    </source>
</evidence>
<evidence type="ECO:0000256" key="5">
    <source>
        <dbReference type="ARBA" id="ARBA00022692"/>
    </source>
</evidence>
<keyword evidence="3" id="KW-0813">Transport</keyword>
<keyword evidence="9" id="KW-0406">Ion transport</keyword>
<evidence type="ECO:0000256" key="3">
    <source>
        <dbReference type="ARBA" id="ARBA00022448"/>
    </source>
</evidence>
<feature type="transmembrane region" description="Helical" evidence="12">
    <location>
        <begin position="164"/>
        <end position="186"/>
    </location>
</feature>
<dbReference type="Proteomes" id="UP000309215">
    <property type="component" value="Unassembled WGS sequence"/>
</dbReference>
<organism evidence="13 14">
    <name type="scientific">Polyangium fumosum</name>
    <dbReference type="NCBI Taxonomy" id="889272"/>
    <lineage>
        <taxon>Bacteria</taxon>
        <taxon>Pseudomonadati</taxon>
        <taxon>Myxococcota</taxon>
        <taxon>Polyangia</taxon>
        <taxon>Polyangiales</taxon>
        <taxon>Polyangiaceae</taxon>
        <taxon>Polyangium</taxon>
    </lineage>
</organism>
<keyword evidence="6" id="KW-0769">Symport</keyword>
<feature type="transmembrane region" description="Helical" evidence="12">
    <location>
        <begin position="403"/>
        <end position="423"/>
    </location>
</feature>
<dbReference type="OrthoDB" id="9764416at2"/>
<evidence type="ECO:0000256" key="1">
    <source>
        <dbReference type="ARBA" id="ARBA00004651"/>
    </source>
</evidence>
<dbReference type="NCBIfam" id="TIGR00813">
    <property type="entry name" value="sss"/>
    <property type="match status" value="1"/>
</dbReference>
<comment type="subcellular location">
    <subcellularLocation>
        <location evidence="1">Cell membrane</location>
        <topology evidence="1">Multi-pass membrane protein</topology>
    </subcellularLocation>
</comment>
<accession>A0A4U1JF33</accession>